<reference evidence="4" key="2">
    <citation type="submission" date="2012-11" db="EMBL/GenBank/DDBJ databases">
        <authorList>
            <person name="Kuo A."/>
            <person name="Curtis B.A."/>
            <person name="Tanifuji G."/>
            <person name="Burki F."/>
            <person name="Gruber A."/>
            <person name="Irimia M."/>
            <person name="Maruyama S."/>
            <person name="Arias M.C."/>
            <person name="Ball S.G."/>
            <person name="Gile G.H."/>
            <person name="Hirakawa Y."/>
            <person name="Hopkins J.F."/>
            <person name="Rensing S.A."/>
            <person name="Schmutz J."/>
            <person name="Symeonidi A."/>
            <person name="Elias M."/>
            <person name="Eveleigh R.J."/>
            <person name="Herman E.K."/>
            <person name="Klute M.J."/>
            <person name="Nakayama T."/>
            <person name="Obornik M."/>
            <person name="Reyes-Prieto A."/>
            <person name="Armbrust E.V."/>
            <person name="Aves S.J."/>
            <person name="Beiko R.G."/>
            <person name="Coutinho P."/>
            <person name="Dacks J.B."/>
            <person name="Durnford D.G."/>
            <person name="Fast N.M."/>
            <person name="Green B.R."/>
            <person name="Grisdale C."/>
            <person name="Hempe F."/>
            <person name="Henrissat B."/>
            <person name="Hoppner M.P."/>
            <person name="Ishida K.-I."/>
            <person name="Kim E."/>
            <person name="Koreny L."/>
            <person name="Kroth P.G."/>
            <person name="Liu Y."/>
            <person name="Malik S.-B."/>
            <person name="Maier U.G."/>
            <person name="McRose D."/>
            <person name="Mock T."/>
            <person name="Neilson J.A."/>
            <person name="Onodera N.T."/>
            <person name="Poole A.M."/>
            <person name="Pritham E.J."/>
            <person name="Richards T.A."/>
            <person name="Rocap G."/>
            <person name="Roy S.W."/>
            <person name="Sarai C."/>
            <person name="Schaack S."/>
            <person name="Shirato S."/>
            <person name="Slamovits C.H."/>
            <person name="Spencer D.F."/>
            <person name="Suzuki S."/>
            <person name="Worden A.Z."/>
            <person name="Zauner S."/>
            <person name="Barry K."/>
            <person name="Bell C."/>
            <person name="Bharti A.K."/>
            <person name="Crow J.A."/>
            <person name="Grimwood J."/>
            <person name="Kramer R."/>
            <person name="Lindquist E."/>
            <person name="Lucas S."/>
            <person name="Salamov A."/>
            <person name="McFadden G.I."/>
            <person name="Lane C.E."/>
            <person name="Keeling P.J."/>
            <person name="Gray M.W."/>
            <person name="Grigoriev I.V."/>
            <person name="Archibald J.M."/>
        </authorList>
    </citation>
    <scope>NUCLEOTIDE SEQUENCE</scope>
    <source>
        <strain evidence="4">CCMP2712</strain>
    </source>
</reference>
<accession>L1JKW5</accession>
<evidence type="ECO:0000313" key="4">
    <source>
        <dbReference type="Proteomes" id="UP000011087"/>
    </source>
</evidence>
<evidence type="ECO:0000313" key="3">
    <source>
        <dbReference type="EnsemblProtists" id="EKX48972"/>
    </source>
</evidence>
<dbReference type="GeneID" id="17305666"/>
<dbReference type="eggNOG" id="KOG1881">
    <property type="taxonomic scope" value="Eukaryota"/>
</dbReference>
<feature type="non-terminal residue" evidence="2">
    <location>
        <position position="106"/>
    </location>
</feature>
<evidence type="ECO:0000313" key="2">
    <source>
        <dbReference type="EMBL" id="EKX48972.1"/>
    </source>
</evidence>
<dbReference type="PaxDb" id="55529-EKX48972"/>
<dbReference type="InterPro" id="IPR008984">
    <property type="entry name" value="SMAD_FHA_dom_sf"/>
</dbReference>
<dbReference type="SUPFAM" id="SSF49879">
    <property type="entry name" value="SMAD/FHA domain"/>
    <property type="match status" value="1"/>
</dbReference>
<feature type="non-terminal residue" evidence="2">
    <location>
        <position position="1"/>
    </location>
</feature>
<dbReference type="EnsemblProtists" id="EKX48972">
    <property type="protein sequence ID" value="EKX48972"/>
    <property type="gene ID" value="GUITHDRAFT_44954"/>
</dbReference>
<dbReference type="Proteomes" id="UP000011087">
    <property type="component" value="Unassembled WGS sequence"/>
</dbReference>
<dbReference type="EMBL" id="JH992983">
    <property type="protein sequence ID" value="EKX48972.1"/>
    <property type="molecule type" value="Genomic_DNA"/>
</dbReference>
<proteinExistence type="predicted"/>
<dbReference type="Pfam" id="PF00498">
    <property type="entry name" value="FHA"/>
    <property type="match status" value="1"/>
</dbReference>
<dbReference type="PANTHER" id="PTHR23308">
    <property type="entry name" value="NUCLEAR INHIBITOR OF PROTEIN PHOSPHATASE-1"/>
    <property type="match status" value="1"/>
</dbReference>
<protein>
    <recommendedName>
        <fullName evidence="1">FHA domain-containing protein</fullName>
    </recommendedName>
</protein>
<feature type="domain" description="FHA" evidence="1">
    <location>
        <begin position="39"/>
        <end position="89"/>
    </location>
</feature>
<dbReference type="SMART" id="SM00240">
    <property type="entry name" value="FHA"/>
    <property type="match status" value="1"/>
</dbReference>
<keyword evidence="4" id="KW-1185">Reference proteome</keyword>
<evidence type="ECO:0000259" key="1">
    <source>
        <dbReference type="PROSITE" id="PS50006"/>
    </source>
</evidence>
<dbReference type="InterPro" id="IPR000253">
    <property type="entry name" value="FHA_dom"/>
</dbReference>
<reference evidence="3" key="3">
    <citation type="submission" date="2016-03" db="UniProtKB">
        <authorList>
            <consortium name="EnsemblProtists"/>
        </authorList>
    </citation>
    <scope>IDENTIFICATION</scope>
</reference>
<dbReference type="AlphaFoldDB" id="L1JKW5"/>
<gene>
    <name evidence="2" type="ORF">GUITHDRAFT_44954</name>
</gene>
<dbReference type="HOGENOM" id="CLU_2230190_0_0_1"/>
<sequence>YEKPPWAGVPPADKFPYFLEVLKNGTIVEKIDLQNKDAFLVGRNADVCDVVLDHPSISRQHAVIQLKEDGEAFIYDMSTHGTRINKKQLKTQVYAKIGVGDVMQFG</sequence>
<dbReference type="KEGG" id="gtt:GUITHDRAFT_44954"/>
<dbReference type="Gene3D" id="2.60.200.20">
    <property type="match status" value="1"/>
</dbReference>
<dbReference type="RefSeq" id="XP_005835952.1">
    <property type="nucleotide sequence ID" value="XM_005835895.1"/>
</dbReference>
<name>L1JKW5_GUITC</name>
<reference evidence="2 4" key="1">
    <citation type="journal article" date="2012" name="Nature">
        <title>Algal genomes reveal evolutionary mosaicism and the fate of nucleomorphs.</title>
        <authorList>
            <consortium name="DOE Joint Genome Institute"/>
            <person name="Curtis B.A."/>
            <person name="Tanifuji G."/>
            <person name="Burki F."/>
            <person name="Gruber A."/>
            <person name="Irimia M."/>
            <person name="Maruyama S."/>
            <person name="Arias M.C."/>
            <person name="Ball S.G."/>
            <person name="Gile G.H."/>
            <person name="Hirakawa Y."/>
            <person name="Hopkins J.F."/>
            <person name="Kuo A."/>
            <person name="Rensing S.A."/>
            <person name="Schmutz J."/>
            <person name="Symeonidi A."/>
            <person name="Elias M."/>
            <person name="Eveleigh R.J."/>
            <person name="Herman E.K."/>
            <person name="Klute M.J."/>
            <person name="Nakayama T."/>
            <person name="Obornik M."/>
            <person name="Reyes-Prieto A."/>
            <person name="Armbrust E.V."/>
            <person name="Aves S.J."/>
            <person name="Beiko R.G."/>
            <person name="Coutinho P."/>
            <person name="Dacks J.B."/>
            <person name="Durnford D.G."/>
            <person name="Fast N.M."/>
            <person name="Green B.R."/>
            <person name="Grisdale C.J."/>
            <person name="Hempel F."/>
            <person name="Henrissat B."/>
            <person name="Hoppner M.P."/>
            <person name="Ishida K."/>
            <person name="Kim E."/>
            <person name="Koreny L."/>
            <person name="Kroth P.G."/>
            <person name="Liu Y."/>
            <person name="Malik S.B."/>
            <person name="Maier U.G."/>
            <person name="McRose D."/>
            <person name="Mock T."/>
            <person name="Neilson J.A."/>
            <person name="Onodera N.T."/>
            <person name="Poole A.M."/>
            <person name="Pritham E.J."/>
            <person name="Richards T.A."/>
            <person name="Rocap G."/>
            <person name="Roy S.W."/>
            <person name="Sarai C."/>
            <person name="Schaack S."/>
            <person name="Shirato S."/>
            <person name="Slamovits C.H."/>
            <person name="Spencer D.F."/>
            <person name="Suzuki S."/>
            <person name="Worden A.Z."/>
            <person name="Zauner S."/>
            <person name="Barry K."/>
            <person name="Bell C."/>
            <person name="Bharti A.K."/>
            <person name="Crow J.A."/>
            <person name="Grimwood J."/>
            <person name="Kramer R."/>
            <person name="Lindquist E."/>
            <person name="Lucas S."/>
            <person name="Salamov A."/>
            <person name="McFadden G.I."/>
            <person name="Lane C.E."/>
            <person name="Keeling P.J."/>
            <person name="Gray M.W."/>
            <person name="Grigoriev I.V."/>
            <person name="Archibald J.M."/>
        </authorList>
    </citation>
    <scope>NUCLEOTIDE SEQUENCE</scope>
    <source>
        <strain evidence="2 4">CCMP2712</strain>
    </source>
</reference>
<dbReference type="OrthoDB" id="444265at2759"/>
<dbReference type="PROSITE" id="PS50006">
    <property type="entry name" value="FHA_DOMAIN"/>
    <property type="match status" value="1"/>
</dbReference>
<dbReference type="InterPro" id="IPR050923">
    <property type="entry name" value="Cell_Proc_Reg/RNA_Proc"/>
</dbReference>
<organism evidence="2">
    <name type="scientific">Guillardia theta (strain CCMP2712)</name>
    <name type="common">Cryptophyte</name>
    <dbReference type="NCBI Taxonomy" id="905079"/>
    <lineage>
        <taxon>Eukaryota</taxon>
        <taxon>Cryptophyceae</taxon>
        <taxon>Pyrenomonadales</taxon>
        <taxon>Geminigeraceae</taxon>
        <taxon>Guillardia</taxon>
    </lineage>
</organism>